<protein>
    <submittedName>
        <fullName evidence="2">Uncharacterized protein</fullName>
    </submittedName>
</protein>
<name>A0A511MVR6_DEIC1</name>
<keyword evidence="3" id="KW-1185">Reference proteome</keyword>
<keyword evidence="1" id="KW-0812">Transmembrane</keyword>
<comment type="caution">
    <text evidence="2">The sequence shown here is derived from an EMBL/GenBank/DDBJ whole genome shotgun (WGS) entry which is preliminary data.</text>
</comment>
<accession>A0A511MVR6</accession>
<dbReference type="AlphaFoldDB" id="A0A511MVR6"/>
<evidence type="ECO:0000256" key="1">
    <source>
        <dbReference type="SAM" id="Phobius"/>
    </source>
</evidence>
<reference evidence="2 3" key="1">
    <citation type="submission" date="2019-07" db="EMBL/GenBank/DDBJ databases">
        <title>Whole genome shotgun sequence of Deinococcus cellulosilyticus NBRC 106333.</title>
        <authorList>
            <person name="Hosoyama A."/>
            <person name="Uohara A."/>
            <person name="Ohji S."/>
            <person name="Ichikawa N."/>
        </authorList>
    </citation>
    <scope>NUCLEOTIDE SEQUENCE [LARGE SCALE GENOMIC DNA]</scope>
    <source>
        <strain evidence="2 3">NBRC 106333</strain>
    </source>
</reference>
<proteinExistence type="predicted"/>
<dbReference type="EMBL" id="BJXB01000001">
    <property type="protein sequence ID" value="GEM44664.1"/>
    <property type="molecule type" value="Genomic_DNA"/>
</dbReference>
<feature type="transmembrane region" description="Helical" evidence="1">
    <location>
        <begin position="17"/>
        <end position="38"/>
    </location>
</feature>
<dbReference type="Proteomes" id="UP000321306">
    <property type="component" value="Unassembled WGS sequence"/>
</dbReference>
<evidence type="ECO:0000313" key="3">
    <source>
        <dbReference type="Proteomes" id="UP000321306"/>
    </source>
</evidence>
<gene>
    <name evidence="2" type="ORF">DC3_02990</name>
</gene>
<organism evidence="2 3">
    <name type="scientific">Deinococcus cellulosilyticus (strain DSM 18568 / NBRC 106333 / KACC 11606 / 5516J-15)</name>
    <dbReference type="NCBI Taxonomy" id="1223518"/>
    <lineage>
        <taxon>Bacteria</taxon>
        <taxon>Thermotogati</taxon>
        <taxon>Deinococcota</taxon>
        <taxon>Deinococci</taxon>
        <taxon>Deinococcales</taxon>
        <taxon>Deinococcaceae</taxon>
        <taxon>Deinococcus</taxon>
    </lineage>
</organism>
<keyword evidence="1" id="KW-0472">Membrane</keyword>
<keyword evidence="1" id="KW-1133">Transmembrane helix</keyword>
<dbReference type="RefSeq" id="WP_186815760.1">
    <property type="nucleotide sequence ID" value="NZ_BJXB01000001.1"/>
</dbReference>
<evidence type="ECO:0000313" key="2">
    <source>
        <dbReference type="EMBL" id="GEM44664.1"/>
    </source>
</evidence>
<sequence>MNVEQVIVSEVWRMLPWWQWVLGAVLALPFTLLMGHVLRRVFPYWVEDSSRTASQGFK</sequence>